<dbReference type="PANTHER" id="PTHR47591:SF1">
    <property type="entry name" value="ZINC FINGER PROTEIN ZAT2-RELATED"/>
    <property type="match status" value="1"/>
</dbReference>
<feature type="domain" description="C2H2-type" evidence="3">
    <location>
        <begin position="191"/>
        <end position="218"/>
    </location>
</feature>
<dbReference type="Pfam" id="PF13912">
    <property type="entry name" value="zf-C2H2_6"/>
    <property type="match status" value="5"/>
</dbReference>
<dbReference type="PROSITE" id="PS50157">
    <property type="entry name" value="ZINC_FINGER_C2H2_2"/>
    <property type="match status" value="5"/>
</dbReference>
<dbReference type="Gene3D" id="3.30.160.60">
    <property type="entry name" value="Classic Zinc Finger"/>
    <property type="match status" value="2"/>
</dbReference>
<evidence type="ECO:0000313" key="4">
    <source>
        <dbReference type="EMBL" id="PIN06126.1"/>
    </source>
</evidence>
<feature type="region of interest" description="Disordered" evidence="2">
    <location>
        <begin position="264"/>
        <end position="283"/>
    </location>
</feature>
<feature type="region of interest" description="Disordered" evidence="2">
    <location>
        <begin position="117"/>
        <end position="153"/>
    </location>
</feature>
<feature type="region of interest" description="Disordered" evidence="2">
    <location>
        <begin position="444"/>
        <end position="467"/>
    </location>
</feature>
<keyword evidence="1" id="KW-0863">Zinc-finger</keyword>
<feature type="domain" description="C2H2-type" evidence="3">
    <location>
        <begin position="45"/>
        <end position="73"/>
    </location>
</feature>
<keyword evidence="1" id="KW-0479">Metal-binding</keyword>
<dbReference type="PANTHER" id="PTHR47591">
    <property type="entry name" value="ZINC FINGER PROTEIN ZAT2-RELATED"/>
    <property type="match status" value="1"/>
</dbReference>
<gene>
    <name evidence="4" type="ORF">CDL12_21320</name>
</gene>
<proteinExistence type="predicted"/>
<keyword evidence="1" id="KW-0862">Zinc</keyword>
<feature type="domain" description="C2H2-type" evidence="3">
    <location>
        <begin position="377"/>
        <end position="404"/>
    </location>
</feature>
<reference evidence="5" key="1">
    <citation type="journal article" date="2018" name="Gigascience">
        <title>Genome assembly of the Pink Ipe (Handroanthus impetiginosus, Bignoniaceae), a highly valued, ecologically keystone Neotropical timber forest tree.</title>
        <authorList>
            <person name="Silva-Junior O.B."/>
            <person name="Grattapaglia D."/>
            <person name="Novaes E."/>
            <person name="Collevatti R.G."/>
        </authorList>
    </citation>
    <scope>NUCLEOTIDE SEQUENCE [LARGE SCALE GENOMIC DNA]</scope>
    <source>
        <strain evidence="5">cv. UFG-1</strain>
    </source>
</reference>
<feature type="domain" description="C2H2-type" evidence="3">
    <location>
        <begin position="97"/>
        <end position="124"/>
    </location>
</feature>
<feature type="compositionally biased region" description="Low complexity" evidence="2">
    <location>
        <begin position="236"/>
        <end position="246"/>
    </location>
</feature>
<comment type="caution">
    <text evidence="4">The sequence shown here is derived from an EMBL/GenBank/DDBJ whole genome shotgun (WGS) entry which is preliminary data.</text>
</comment>
<dbReference type="SMART" id="SM00355">
    <property type="entry name" value="ZnF_C2H2"/>
    <property type="match status" value="5"/>
</dbReference>
<feature type="region of interest" description="Disordered" evidence="2">
    <location>
        <begin position="211"/>
        <end position="246"/>
    </location>
</feature>
<accession>A0A2G9GLJ0</accession>
<feature type="domain" description="C2H2-type" evidence="3">
    <location>
        <begin position="431"/>
        <end position="458"/>
    </location>
</feature>
<name>A0A2G9GLJ0_9LAMI</name>
<dbReference type="PROSITE" id="PS00028">
    <property type="entry name" value="ZINC_FINGER_C2H2_1"/>
    <property type="match status" value="5"/>
</dbReference>
<evidence type="ECO:0000259" key="3">
    <source>
        <dbReference type="PROSITE" id="PS50157"/>
    </source>
</evidence>
<dbReference type="STRING" id="429701.A0A2G9GLJ0"/>
<dbReference type="Proteomes" id="UP000231279">
    <property type="component" value="Unassembled WGS sequence"/>
</dbReference>
<protein>
    <recommendedName>
        <fullName evidence="3">C2H2-type domain-containing protein</fullName>
    </recommendedName>
</protein>
<dbReference type="InterPro" id="IPR036236">
    <property type="entry name" value="Znf_C2H2_sf"/>
</dbReference>
<dbReference type="AlphaFoldDB" id="A0A2G9GLJ0"/>
<evidence type="ECO:0000313" key="5">
    <source>
        <dbReference type="Proteomes" id="UP000231279"/>
    </source>
</evidence>
<evidence type="ECO:0000256" key="2">
    <source>
        <dbReference type="SAM" id="MobiDB-lite"/>
    </source>
</evidence>
<dbReference type="InterPro" id="IPR013087">
    <property type="entry name" value="Znf_C2H2_type"/>
</dbReference>
<sequence>MEGEDKEFNSQNPNQGTFLVRFKFNRMPEKTVETEPAPLPKKENHYCKECRKSFNSGKALGGHLSTAHVQSKKDYSFVKLNFNGKRGHNSLGSPAGKYCVICGREFPSRKALFGHMRSHPERQWRGMDPPPAELESSDDDGSSSTECRRRRWRQSRRRCRKKRTIIKDYSFVKLNFNGKRGHNSLGSPAGKYCVICGREFPSRKALFGHMRSHPERQWRGMDPPPSELESSDDDSSPSSEVAAPSPVADIASSLKGWCVTAKRGRPEISKPSPATADPLPIKDSDMFNNVVQKLVKFMENQSAKQDNEVEDVGSSSLVDDNHQFKKRKTESAIDVAEVKLTEAGSKAEAESRAEAETKAAAENIVQGNCGTSPKQNYVCTTCNRSFHSHQALGGHKSSHNKFKISIINAIDDDLNGNNKNNNRSRRQPGSYICTICHMSFSSGQALGSHKRSHKEEDEKKKKNKTARVEFEIDLNKLPDEE</sequence>
<feature type="compositionally biased region" description="Basic and acidic residues" evidence="2">
    <location>
        <begin position="453"/>
        <end position="467"/>
    </location>
</feature>
<organism evidence="4 5">
    <name type="scientific">Handroanthus impetiginosus</name>
    <dbReference type="NCBI Taxonomy" id="429701"/>
    <lineage>
        <taxon>Eukaryota</taxon>
        <taxon>Viridiplantae</taxon>
        <taxon>Streptophyta</taxon>
        <taxon>Embryophyta</taxon>
        <taxon>Tracheophyta</taxon>
        <taxon>Spermatophyta</taxon>
        <taxon>Magnoliopsida</taxon>
        <taxon>eudicotyledons</taxon>
        <taxon>Gunneridae</taxon>
        <taxon>Pentapetalae</taxon>
        <taxon>asterids</taxon>
        <taxon>lamiids</taxon>
        <taxon>Lamiales</taxon>
        <taxon>Bignoniaceae</taxon>
        <taxon>Crescentiina</taxon>
        <taxon>Tabebuia alliance</taxon>
        <taxon>Handroanthus</taxon>
    </lineage>
</organism>
<dbReference type="EMBL" id="NKXS01004522">
    <property type="protein sequence ID" value="PIN06126.1"/>
    <property type="molecule type" value="Genomic_DNA"/>
</dbReference>
<evidence type="ECO:0000256" key="1">
    <source>
        <dbReference type="PROSITE-ProRule" id="PRU00042"/>
    </source>
</evidence>
<dbReference type="OrthoDB" id="6077919at2759"/>
<keyword evidence="5" id="KW-1185">Reference proteome</keyword>
<dbReference type="SUPFAM" id="SSF57667">
    <property type="entry name" value="beta-beta-alpha zinc fingers"/>
    <property type="match status" value="2"/>
</dbReference>
<dbReference type="GO" id="GO:0008270">
    <property type="term" value="F:zinc ion binding"/>
    <property type="evidence" value="ECO:0007669"/>
    <property type="project" value="UniProtKB-KW"/>
</dbReference>